<keyword evidence="2" id="KW-1185">Reference proteome</keyword>
<evidence type="ECO:0000313" key="2">
    <source>
        <dbReference type="Proteomes" id="UP001280121"/>
    </source>
</evidence>
<protein>
    <submittedName>
        <fullName evidence="1">Uncharacterized protein</fullName>
    </submittedName>
</protein>
<name>A0AAD9X1L8_9ROSI</name>
<organism evidence="1 2">
    <name type="scientific">Dipteronia dyeriana</name>
    <dbReference type="NCBI Taxonomy" id="168575"/>
    <lineage>
        <taxon>Eukaryota</taxon>
        <taxon>Viridiplantae</taxon>
        <taxon>Streptophyta</taxon>
        <taxon>Embryophyta</taxon>
        <taxon>Tracheophyta</taxon>
        <taxon>Spermatophyta</taxon>
        <taxon>Magnoliopsida</taxon>
        <taxon>eudicotyledons</taxon>
        <taxon>Gunneridae</taxon>
        <taxon>Pentapetalae</taxon>
        <taxon>rosids</taxon>
        <taxon>malvids</taxon>
        <taxon>Sapindales</taxon>
        <taxon>Sapindaceae</taxon>
        <taxon>Hippocastanoideae</taxon>
        <taxon>Acereae</taxon>
        <taxon>Dipteronia</taxon>
    </lineage>
</organism>
<gene>
    <name evidence="1" type="ORF">Ddye_018655</name>
</gene>
<reference evidence="1" key="1">
    <citation type="journal article" date="2023" name="Plant J.">
        <title>Genome sequences and population genomics provide insights into the demographic history, inbreeding, and mutation load of two 'living fossil' tree species of Dipteronia.</title>
        <authorList>
            <person name="Feng Y."/>
            <person name="Comes H.P."/>
            <person name="Chen J."/>
            <person name="Zhu S."/>
            <person name="Lu R."/>
            <person name="Zhang X."/>
            <person name="Li P."/>
            <person name="Qiu J."/>
            <person name="Olsen K.M."/>
            <person name="Qiu Y."/>
        </authorList>
    </citation>
    <scope>NUCLEOTIDE SEQUENCE</scope>
    <source>
        <strain evidence="1">KIB01</strain>
    </source>
</reference>
<proteinExistence type="predicted"/>
<dbReference type="InterPro" id="IPR036312">
    <property type="entry name" value="Bifun_inhib/LTP/seed_sf"/>
</dbReference>
<dbReference type="SUPFAM" id="SSF47699">
    <property type="entry name" value="Bifunctional inhibitor/lipid-transfer protein/seed storage 2S albumin"/>
    <property type="match status" value="1"/>
</dbReference>
<comment type="caution">
    <text evidence="1">The sequence shown here is derived from an EMBL/GenBank/DDBJ whole genome shotgun (WGS) entry which is preliminary data.</text>
</comment>
<dbReference type="Gene3D" id="1.10.110.10">
    <property type="entry name" value="Plant lipid-transfer and hydrophobic proteins"/>
    <property type="match status" value="1"/>
</dbReference>
<dbReference type="Proteomes" id="UP001280121">
    <property type="component" value="Unassembled WGS sequence"/>
</dbReference>
<sequence>MSDNLGSGLWVGDPIEAQTRKDPHCADVAWYFYPCVDYLGGLDVAPSKASCDQLKDLNTMALKEKKGFHKSLQLG</sequence>
<dbReference type="EMBL" id="JANJYI010000005">
    <property type="protein sequence ID" value="KAK2651166.1"/>
    <property type="molecule type" value="Genomic_DNA"/>
</dbReference>
<dbReference type="AlphaFoldDB" id="A0AAD9X1L8"/>
<accession>A0AAD9X1L8</accession>
<evidence type="ECO:0000313" key="1">
    <source>
        <dbReference type="EMBL" id="KAK2651166.1"/>
    </source>
</evidence>